<protein>
    <submittedName>
        <fullName evidence="2">DUF1127 domain-containing protein</fullName>
    </submittedName>
</protein>
<dbReference type="RefSeq" id="WP_021209093.1">
    <property type="nucleotide sequence ID" value="NZ_JAETZY010000002.1"/>
</dbReference>
<dbReference type="EMBL" id="POUW01000002">
    <property type="protein sequence ID" value="PNG06598.1"/>
    <property type="molecule type" value="Genomic_DNA"/>
</dbReference>
<sequence length="66" mass="7804">MERVLPRTLRLATGSLSLSRLVELLHLWRRRARTRRQLAALDDHQLSDIGISHSERMAELDKPFWQ</sequence>
<feature type="domain" description="YjiS-like" evidence="1">
    <location>
        <begin position="21"/>
        <end position="56"/>
    </location>
</feature>
<dbReference type="InterPro" id="IPR009506">
    <property type="entry name" value="YjiS-like"/>
</dbReference>
<accession>A0A2N8SVS6</accession>
<name>A0A2N8SVS6_STUST</name>
<evidence type="ECO:0000259" key="1">
    <source>
        <dbReference type="Pfam" id="PF06568"/>
    </source>
</evidence>
<dbReference type="Proteomes" id="UP000235897">
    <property type="component" value="Unassembled WGS sequence"/>
</dbReference>
<dbReference type="AlphaFoldDB" id="A0A2N8SVS6"/>
<evidence type="ECO:0000313" key="3">
    <source>
        <dbReference type="Proteomes" id="UP000235897"/>
    </source>
</evidence>
<comment type="caution">
    <text evidence="2">The sequence shown here is derived from an EMBL/GenBank/DDBJ whole genome shotgun (WGS) entry which is preliminary data.</text>
</comment>
<reference evidence="2 3" key="1">
    <citation type="submission" date="2018-01" db="EMBL/GenBank/DDBJ databases">
        <title>Denitrification phenotypes of diverse strains of Pseudomonas stutzeri.</title>
        <authorList>
            <person name="Milligan D.A."/>
            <person name="Bergaust L."/>
            <person name="Bakken L.R."/>
            <person name="Frostegard A."/>
        </authorList>
    </citation>
    <scope>NUCLEOTIDE SEQUENCE [LARGE SCALE GENOMIC DNA]</scope>
    <source>
        <strain evidence="2 3">28a3</strain>
    </source>
</reference>
<organism evidence="2 3">
    <name type="scientific">Stutzerimonas stutzeri</name>
    <name type="common">Pseudomonas stutzeri</name>
    <dbReference type="NCBI Taxonomy" id="316"/>
    <lineage>
        <taxon>Bacteria</taxon>
        <taxon>Pseudomonadati</taxon>
        <taxon>Pseudomonadota</taxon>
        <taxon>Gammaproteobacteria</taxon>
        <taxon>Pseudomonadales</taxon>
        <taxon>Pseudomonadaceae</taxon>
        <taxon>Stutzerimonas</taxon>
    </lineage>
</organism>
<evidence type="ECO:0000313" key="2">
    <source>
        <dbReference type="EMBL" id="PNG06598.1"/>
    </source>
</evidence>
<gene>
    <name evidence="2" type="ORF">CXL00_06595</name>
</gene>
<proteinExistence type="predicted"/>
<dbReference type="Pfam" id="PF06568">
    <property type="entry name" value="YjiS-like"/>
    <property type="match status" value="1"/>
</dbReference>